<proteinExistence type="predicted"/>
<organism evidence="3 4">
    <name type="scientific">Gryllus longicercus</name>
    <dbReference type="NCBI Taxonomy" id="2509291"/>
    <lineage>
        <taxon>Eukaryota</taxon>
        <taxon>Metazoa</taxon>
        <taxon>Ecdysozoa</taxon>
        <taxon>Arthropoda</taxon>
        <taxon>Hexapoda</taxon>
        <taxon>Insecta</taxon>
        <taxon>Pterygota</taxon>
        <taxon>Neoptera</taxon>
        <taxon>Polyneoptera</taxon>
        <taxon>Orthoptera</taxon>
        <taxon>Ensifera</taxon>
        <taxon>Gryllidea</taxon>
        <taxon>Grylloidea</taxon>
        <taxon>Gryllidae</taxon>
        <taxon>Gryllinae</taxon>
        <taxon>Gryllus</taxon>
    </lineage>
</organism>
<keyword evidence="4" id="KW-1185">Reference proteome</keyword>
<feature type="chain" id="PRO_5042913497" description="Accessory gland protein" evidence="2">
    <location>
        <begin position="20"/>
        <end position="67"/>
    </location>
</feature>
<comment type="caution">
    <text evidence="3">The sequence shown here is derived from an EMBL/GenBank/DDBJ whole genome shotgun (WGS) entry which is preliminary data.</text>
</comment>
<sequence length="67" mass="6741">MKKAVVALCLLALVLGAMCQEEQPSEDTAASETEGAADSSPDVAGEASDNAPSTDEPPKEAPEAPAK</sequence>
<keyword evidence="2" id="KW-0732">Signal</keyword>
<evidence type="ECO:0000313" key="3">
    <source>
        <dbReference type="EMBL" id="KAK7868630.1"/>
    </source>
</evidence>
<evidence type="ECO:0000256" key="2">
    <source>
        <dbReference type="SAM" id="SignalP"/>
    </source>
</evidence>
<gene>
    <name evidence="3" type="ORF">R5R35_008439</name>
</gene>
<evidence type="ECO:0000313" key="4">
    <source>
        <dbReference type="Proteomes" id="UP001378592"/>
    </source>
</evidence>
<name>A0AAN9VP08_9ORTH</name>
<reference evidence="3 4" key="1">
    <citation type="submission" date="2024-03" db="EMBL/GenBank/DDBJ databases">
        <title>The genome assembly and annotation of the cricket Gryllus longicercus Weissman &amp; Gray.</title>
        <authorList>
            <person name="Szrajer S."/>
            <person name="Gray D."/>
            <person name="Ylla G."/>
        </authorList>
    </citation>
    <scope>NUCLEOTIDE SEQUENCE [LARGE SCALE GENOMIC DNA]</scope>
    <source>
        <strain evidence="3">DAG 2021-001</strain>
        <tissue evidence="3">Whole body minus gut</tissue>
    </source>
</reference>
<feature type="region of interest" description="Disordered" evidence="1">
    <location>
        <begin position="21"/>
        <end position="67"/>
    </location>
</feature>
<protein>
    <recommendedName>
        <fullName evidence="5">Accessory gland protein</fullName>
    </recommendedName>
</protein>
<dbReference type="Proteomes" id="UP001378592">
    <property type="component" value="Unassembled WGS sequence"/>
</dbReference>
<evidence type="ECO:0000256" key="1">
    <source>
        <dbReference type="SAM" id="MobiDB-lite"/>
    </source>
</evidence>
<feature type="signal peptide" evidence="2">
    <location>
        <begin position="1"/>
        <end position="19"/>
    </location>
</feature>
<feature type="compositionally biased region" description="Basic and acidic residues" evidence="1">
    <location>
        <begin position="56"/>
        <end position="67"/>
    </location>
</feature>
<evidence type="ECO:0008006" key="5">
    <source>
        <dbReference type="Google" id="ProtNLM"/>
    </source>
</evidence>
<accession>A0AAN9VP08</accession>
<dbReference type="AlphaFoldDB" id="A0AAN9VP08"/>
<dbReference type="EMBL" id="JAZDUA010000090">
    <property type="protein sequence ID" value="KAK7868630.1"/>
    <property type="molecule type" value="Genomic_DNA"/>
</dbReference>